<reference evidence="3" key="1">
    <citation type="journal article" date="2019" name="Int. J. Syst. Evol. Microbiol.">
        <title>The Global Catalogue of Microorganisms (GCM) 10K type strain sequencing project: providing services to taxonomists for standard genome sequencing and annotation.</title>
        <authorList>
            <consortium name="The Broad Institute Genomics Platform"/>
            <consortium name="The Broad Institute Genome Sequencing Center for Infectious Disease"/>
            <person name="Wu L."/>
            <person name="Ma J."/>
        </authorList>
    </citation>
    <scope>NUCLEOTIDE SEQUENCE [LARGE SCALE GENOMIC DNA]</scope>
    <source>
        <strain evidence="3">CCUG 62952</strain>
    </source>
</reference>
<dbReference type="Gene3D" id="2.40.128.110">
    <property type="entry name" value="Lipid/polyisoprenoid-binding, YceI-like"/>
    <property type="match status" value="1"/>
</dbReference>
<organism evidence="2 3">
    <name type="scientific">Sungkyunkwania multivorans</name>
    <dbReference type="NCBI Taxonomy" id="1173618"/>
    <lineage>
        <taxon>Bacteria</taxon>
        <taxon>Pseudomonadati</taxon>
        <taxon>Bacteroidota</taxon>
        <taxon>Flavobacteriia</taxon>
        <taxon>Flavobacteriales</taxon>
        <taxon>Flavobacteriaceae</taxon>
        <taxon>Sungkyunkwania</taxon>
    </lineage>
</organism>
<dbReference type="RefSeq" id="WP_386404818.1">
    <property type="nucleotide sequence ID" value="NZ_JBHTJH010000004.1"/>
</dbReference>
<evidence type="ECO:0000313" key="2">
    <source>
        <dbReference type="EMBL" id="MFD0861564.1"/>
    </source>
</evidence>
<comment type="caution">
    <text evidence="2">The sequence shown here is derived from an EMBL/GenBank/DDBJ whole genome shotgun (WGS) entry which is preliminary data.</text>
</comment>
<dbReference type="SUPFAM" id="SSF101874">
    <property type="entry name" value="YceI-like"/>
    <property type="match status" value="1"/>
</dbReference>
<name>A0ABW3CW76_9FLAO</name>
<evidence type="ECO:0000259" key="1">
    <source>
        <dbReference type="Pfam" id="PF04264"/>
    </source>
</evidence>
<dbReference type="Pfam" id="PF04264">
    <property type="entry name" value="YceI"/>
    <property type="match status" value="1"/>
</dbReference>
<dbReference type="EMBL" id="JBHTJH010000004">
    <property type="protein sequence ID" value="MFD0861564.1"/>
    <property type="molecule type" value="Genomic_DNA"/>
</dbReference>
<keyword evidence="3" id="KW-1185">Reference proteome</keyword>
<dbReference type="Proteomes" id="UP001596978">
    <property type="component" value="Unassembled WGS sequence"/>
</dbReference>
<evidence type="ECO:0000313" key="3">
    <source>
        <dbReference type="Proteomes" id="UP001596978"/>
    </source>
</evidence>
<protein>
    <submittedName>
        <fullName evidence="2">YceI family protein</fullName>
    </submittedName>
</protein>
<accession>A0ABW3CW76</accession>
<sequence>MKKVSKEFVLVMIWFGLLFGVFSLTLSVAQEQYLDKNGVLIFEASEKLFEEVKATNKSVTTIYDTATNKIASLALMKGFHFKNSLMEEHFNENYIESGTYPKAKFRGTLIDFDPKADLNKNGKKVRVKGTLEVRGKEKDIDTTLDILKVQDIISITGEFVVSPADFDIEIPGIVRNKIAKEVKVMLDFKLKRK</sequence>
<gene>
    <name evidence="2" type="ORF">ACFQ1M_05055</name>
</gene>
<feature type="domain" description="Lipid/polyisoprenoid-binding YceI-like" evidence="1">
    <location>
        <begin position="50"/>
        <end position="189"/>
    </location>
</feature>
<dbReference type="InterPro" id="IPR036761">
    <property type="entry name" value="TTHA0802/YceI-like_sf"/>
</dbReference>
<proteinExistence type="predicted"/>
<dbReference type="InterPro" id="IPR007372">
    <property type="entry name" value="Lipid/polyisoprenoid-bd_YceI"/>
</dbReference>